<dbReference type="Gene3D" id="3.10.450.50">
    <property type="match status" value="1"/>
</dbReference>
<keyword evidence="3" id="KW-1185">Reference proteome</keyword>
<feature type="domain" description="SnoaL-like" evidence="1">
    <location>
        <begin position="10"/>
        <end position="102"/>
    </location>
</feature>
<name>A0ABT2LJI7_9HYPH</name>
<reference evidence="2 3" key="1">
    <citation type="submission" date="2022-09" db="EMBL/GenBank/DDBJ databases">
        <title>Chelativorans salina sp. nov., a novel slightly halophilic bacterium isolated from a saline lake sediment enrichment.</title>
        <authorList>
            <person name="Gao L."/>
            <person name="Fang B.-Z."/>
            <person name="Li W.-J."/>
        </authorList>
    </citation>
    <scope>NUCLEOTIDE SEQUENCE [LARGE SCALE GENOMIC DNA]</scope>
    <source>
        <strain evidence="2 3">EGI FJ00035</strain>
    </source>
</reference>
<accession>A0ABT2LJI7</accession>
<dbReference type="InterPro" id="IPR037401">
    <property type="entry name" value="SnoaL-like"/>
</dbReference>
<comment type="caution">
    <text evidence="2">The sequence shown here is derived from an EMBL/GenBank/DDBJ whole genome shotgun (WGS) entry which is preliminary data.</text>
</comment>
<dbReference type="Pfam" id="PF12680">
    <property type="entry name" value="SnoaL_2"/>
    <property type="match status" value="1"/>
</dbReference>
<dbReference type="RefSeq" id="WP_260901258.1">
    <property type="nucleotide sequence ID" value="NZ_JAOCZP010000002.1"/>
</dbReference>
<proteinExistence type="predicted"/>
<dbReference type="Proteomes" id="UP001320831">
    <property type="component" value="Unassembled WGS sequence"/>
</dbReference>
<evidence type="ECO:0000259" key="1">
    <source>
        <dbReference type="Pfam" id="PF12680"/>
    </source>
</evidence>
<protein>
    <submittedName>
        <fullName evidence="2">Nuclear transport factor 2 family protein</fullName>
    </submittedName>
</protein>
<evidence type="ECO:0000313" key="2">
    <source>
        <dbReference type="EMBL" id="MCT7374756.1"/>
    </source>
</evidence>
<gene>
    <name evidence="2" type="ORF">N5A92_06870</name>
</gene>
<dbReference type="SUPFAM" id="SSF54427">
    <property type="entry name" value="NTF2-like"/>
    <property type="match status" value="1"/>
</dbReference>
<organism evidence="2 3">
    <name type="scientific">Chelativorans salis</name>
    <dbReference type="NCBI Taxonomy" id="2978478"/>
    <lineage>
        <taxon>Bacteria</taxon>
        <taxon>Pseudomonadati</taxon>
        <taxon>Pseudomonadota</taxon>
        <taxon>Alphaproteobacteria</taxon>
        <taxon>Hyphomicrobiales</taxon>
        <taxon>Phyllobacteriaceae</taxon>
        <taxon>Chelativorans</taxon>
    </lineage>
</organism>
<dbReference type="InterPro" id="IPR032710">
    <property type="entry name" value="NTF2-like_dom_sf"/>
</dbReference>
<dbReference type="EMBL" id="JAOCZP010000002">
    <property type="protein sequence ID" value="MCT7374756.1"/>
    <property type="molecule type" value="Genomic_DNA"/>
</dbReference>
<evidence type="ECO:0000313" key="3">
    <source>
        <dbReference type="Proteomes" id="UP001320831"/>
    </source>
</evidence>
<sequence>MPTQSRPEIARAYFGAHRTKDRKFVEDMLTEDFTFTSPYDDAIDQEAFFERCWPAGQRMAEISPEQIVENGDRVFVLYKCRTREGKEFRNVETLDFTGDRIRAVNVYFGAAYVDGVFQPS</sequence>